<dbReference type="EMBL" id="JAXIVU010000021">
    <property type="protein sequence ID" value="MDY7220226.1"/>
    <property type="molecule type" value="Genomic_DNA"/>
</dbReference>
<proteinExistence type="predicted"/>
<sequence>MSWIPINASAGAVQWKNGQIYHNGHYFKVWDSYGLSQYKFRPGSFGEDARGCVVVACPNRGRKVSQDLK</sequence>
<comment type="caution">
    <text evidence="1">The sequence shown here is derived from an EMBL/GenBank/DDBJ whole genome shotgun (WGS) entry which is preliminary data.</text>
</comment>
<protein>
    <submittedName>
        <fullName evidence="1">Uncharacterized protein</fullName>
    </submittedName>
</protein>
<reference evidence="1 2" key="1">
    <citation type="submission" date="2023-12" db="EMBL/GenBank/DDBJ databases">
        <title>Denitrificimonas halotolerans sp. nov.,a novel species isolated from landfill leachate.</title>
        <authorList>
            <person name="Wang S."/>
        </authorList>
    </citation>
    <scope>NUCLEOTIDE SEQUENCE [LARGE SCALE GENOMIC DNA]</scope>
    <source>
        <strain evidence="1 2">JX-1</strain>
    </source>
</reference>
<evidence type="ECO:0000313" key="1">
    <source>
        <dbReference type="EMBL" id="MDY7220226.1"/>
    </source>
</evidence>
<dbReference type="Proteomes" id="UP001294570">
    <property type="component" value="Unassembled WGS sequence"/>
</dbReference>
<gene>
    <name evidence="1" type="ORF">TOI97_11700</name>
</gene>
<dbReference type="RefSeq" id="WP_321554311.1">
    <property type="nucleotide sequence ID" value="NZ_JAXIVU010000021.1"/>
</dbReference>
<accession>A0ABU5GTB6</accession>
<evidence type="ECO:0000313" key="2">
    <source>
        <dbReference type="Proteomes" id="UP001294570"/>
    </source>
</evidence>
<keyword evidence="2" id="KW-1185">Reference proteome</keyword>
<name>A0ABU5GTB6_9GAMM</name>
<organism evidence="1 2">
    <name type="scientific">Denitrificimonas halotolerans</name>
    <dbReference type="NCBI Taxonomy" id="3098930"/>
    <lineage>
        <taxon>Bacteria</taxon>
        <taxon>Pseudomonadati</taxon>
        <taxon>Pseudomonadota</taxon>
        <taxon>Gammaproteobacteria</taxon>
        <taxon>Pseudomonadales</taxon>
        <taxon>Pseudomonadaceae</taxon>
        <taxon>Denitrificimonas</taxon>
    </lineage>
</organism>